<sequence length="96" mass="11330">DAENTKELRYCVRYNKEQNCGFLFINNHQRRRRMSGHENVQITVKLPDEAIVFPNMNIADNAYGIYPFNLRMGNSVLNPQRTVFFAVLMIHYVFIC</sequence>
<dbReference type="EMBL" id="KF121494">
    <property type="protein sequence ID" value="AIA88781.1"/>
    <property type="molecule type" value="Genomic_DNA"/>
</dbReference>
<protein>
    <submittedName>
        <fullName evidence="1">CAZy families GH35 protein</fullName>
    </submittedName>
</protein>
<feature type="non-terminal residue" evidence="1">
    <location>
        <position position="96"/>
    </location>
</feature>
<accession>A0A060C7Q4</accession>
<feature type="non-terminal residue" evidence="1">
    <location>
        <position position="1"/>
    </location>
</feature>
<name>A0A060C7Q4_9FIRM</name>
<organism evidence="1">
    <name type="scientific">uncultured Cellulosilyticum sp</name>
    <dbReference type="NCBI Taxonomy" id="1191418"/>
    <lineage>
        <taxon>Bacteria</taxon>
        <taxon>Bacillati</taxon>
        <taxon>Bacillota</taxon>
        <taxon>Clostridia</taxon>
        <taxon>Lachnospirales</taxon>
        <taxon>Cellulosilyticaceae</taxon>
        <taxon>Cellulosilyticum</taxon>
        <taxon>environmental samples</taxon>
    </lineage>
</organism>
<evidence type="ECO:0000313" key="1">
    <source>
        <dbReference type="EMBL" id="AIA88781.1"/>
    </source>
</evidence>
<proteinExistence type="predicted"/>
<dbReference type="AlphaFoldDB" id="A0A060C7Q4"/>
<reference evidence="1" key="1">
    <citation type="journal article" date="2013" name="Environ. Microbiol.">
        <title>Seasonally variable intestinal metagenomes of the red palm weevil (Rhynchophorus ferrugineus).</title>
        <authorList>
            <person name="Jia S."/>
            <person name="Zhang X."/>
            <person name="Zhang G."/>
            <person name="Yin A."/>
            <person name="Zhang S."/>
            <person name="Li F."/>
            <person name="Wang L."/>
            <person name="Zhao D."/>
            <person name="Yun Q."/>
            <person name="Tala"/>
            <person name="Wang J."/>
            <person name="Sun G."/>
            <person name="Baabdullah M."/>
            <person name="Yu X."/>
            <person name="Hu S."/>
            <person name="Al-Mssallem I.S."/>
            <person name="Yu J."/>
        </authorList>
    </citation>
    <scope>NUCLEOTIDE SEQUENCE</scope>
</reference>